<proteinExistence type="predicted"/>
<dbReference type="Proteomes" id="UP000192578">
    <property type="component" value="Unassembled WGS sequence"/>
</dbReference>
<feature type="transmembrane region" description="Helical" evidence="1">
    <location>
        <begin position="216"/>
        <end position="237"/>
    </location>
</feature>
<dbReference type="AlphaFoldDB" id="A0A1W0WA71"/>
<reference evidence="3" key="1">
    <citation type="submission" date="2017-01" db="EMBL/GenBank/DDBJ databases">
        <title>Comparative genomics of anhydrobiosis in the tardigrade Hypsibius dujardini.</title>
        <authorList>
            <person name="Yoshida Y."/>
            <person name="Koutsovoulos G."/>
            <person name="Laetsch D."/>
            <person name="Stevens L."/>
            <person name="Kumar S."/>
            <person name="Horikawa D."/>
            <person name="Ishino K."/>
            <person name="Komine S."/>
            <person name="Tomita M."/>
            <person name="Blaxter M."/>
            <person name="Arakawa K."/>
        </authorList>
    </citation>
    <scope>NUCLEOTIDE SEQUENCE [LARGE SCALE GENOMIC DNA]</scope>
    <source>
        <strain evidence="3">Z151</strain>
    </source>
</reference>
<dbReference type="EMBL" id="MTYJ01000155">
    <property type="protein sequence ID" value="OQV12052.1"/>
    <property type="molecule type" value="Genomic_DNA"/>
</dbReference>
<accession>A0A1W0WA71</accession>
<keyword evidence="1" id="KW-0812">Transmembrane</keyword>
<keyword evidence="3" id="KW-1185">Reference proteome</keyword>
<sequence>MQSTLANILRPIKISLRIYGIFIGDDKKALKLSIQNTRVTFILSILKSCLTVIPVLLYLFSTVVELFYLYFAIATSSSQQSSGSFDILRVLNEARFSIDRGQQLILLLVIIHHRRQISRLLEDFCRVQHCLGTNCDRGQFRRYILAPLTGMTFLAVFLFFTPECIVLEEMINTTANNSSVGNDTLTTAQSLAFDRFIATIKVPYRVIWLYGSGMLYLNYAFVIVWIVALTQLVSLHIRDGEELLRRITQTTRENSSAARCMTFLLLTFRLQRRAVADFAVTLNSVLAPLIMVMQAGNLAMLLGSVTWLFNPSLMSEPLRHWCWLSYLILRATILSYLCIRSTEMADNLLAKEKELSLAYDEHWAMRRCQQESKGNDPYSEDNSYALGKGLLDSSLMEHPAVSVGMLGNMRKETVVAEGGSICGLRVGKQIDARRPGVLILIHPESGSAIELLWDGPGFSRSVGCYLQQQSRQ</sequence>
<organism evidence="2 3">
    <name type="scientific">Hypsibius exemplaris</name>
    <name type="common">Freshwater tardigrade</name>
    <dbReference type="NCBI Taxonomy" id="2072580"/>
    <lineage>
        <taxon>Eukaryota</taxon>
        <taxon>Metazoa</taxon>
        <taxon>Ecdysozoa</taxon>
        <taxon>Tardigrada</taxon>
        <taxon>Eutardigrada</taxon>
        <taxon>Parachela</taxon>
        <taxon>Hypsibioidea</taxon>
        <taxon>Hypsibiidae</taxon>
        <taxon>Hypsibius</taxon>
    </lineage>
</organism>
<name>A0A1W0WA71_HYPEX</name>
<gene>
    <name evidence="2" type="ORF">BV898_13702</name>
</gene>
<evidence type="ECO:0000256" key="1">
    <source>
        <dbReference type="SAM" id="Phobius"/>
    </source>
</evidence>
<feature type="transmembrane region" description="Helical" evidence="1">
    <location>
        <begin position="41"/>
        <end position="71"/>
    </location>
</feature>
<keyword evidence="1" id="KW-1133">Transmembrane helix</keyword>
<evidence type="ECO:0000313" key="3">
    <source>
        <dbReference type="Proteomes" id="UP000192578"/>
    </source>
</evidence>
<keyword evidence="1" id="KW-0472">Membrane</keyword>
<feature type="transmembrane region" description="Helical" evidence="1">
    <location>
        <begin position="323"/>
        <end position="339"/>
    </location>
</feature>
<feature type="transmembrane region" description="Helical" evidence="1">
    <location>
        <begin position="278"/>
        <end position="303"/>
    </location>
</feature>
<evidence type="ECO:0000313" key="2">
    <source>
        <dbReference type="EMBL" id="OQV12052.1"/>
    </source>
</evidence>
<feature type="transmembrane region" description="Helical" evidence="1">
    <location>
        <begin position="143"/>
        <end position="160"/>
    </location>
</feature>
<comment type="caution">
    <text evidence="2">The sequence shown here is derived from an EMBL/GenBank/DDBJ whole genome shotgun (WGS) entry which is preliminary data.</text>
</comment>
<protein>
    <submittedName>
        <fullName evidence="2">Uncharacterized protein</fullName>
    </submittedName>
</protein>